<keyword evidence="1" id="KW-0472">Membrane</keyword>
<reference evidence="2 3" key="1">
    <citation type="submission" date="2018-02" db="EMBL/GenBank/DDBJ databases">
        <title>Genomic Encyclopedia of Archaeal and Bacterial Type Strains, Phase II (KMG-II): from individual species to whole genera.</title>
        <authorList>
            <person name="Goeker M."/>
        </authorList>
    </citation>
    <scope>NUCLEOTIDE SEQUENCE [LARGE SCALE GENOMIC DNA]</scope>
    <source>
        <strain evidence="2 3">DSM 16809</strain>
    </source>
</reference>
<protein>
    <submittedName>
        <fullName evidence="2">Uncharacterized protein</fullName>
    </submittedName>
</protein>
<evidence type="ECO:0000313" key="3">
    <source>
        <dbReference type="Proteomes" id="UP000239002"/>
    </source>
</evidence>
<gene>
    <name evidence="2" type="ORF">LY01_00758</name>
</gene>
<dbReference type="EMBL" id="PTJE01000001">
    <property type="protein sequence ID" value="PPK96933.1"/>
    <property type="molecule type" value="Genomic_DNA"/>
</dbReference>
<proteinExistence type="predicted"/>
<evidence type="ECO:0000313" key="2">
    <source>
        <dbReference type="EMBL" id="PPK96933.1"/>
    </source>
</evidence>
<feature type="transmembrane region" description="Helical" evidence="1">
    <location>
        <begin position="28"/>
        <end position="50"/>
    </location>
</feature>
<dbReference type="Proteomes" id="UP000239002">
    <property type="component" value="Unassembled WGS sequence"/>
</dbReference>
<sequence>MSPNKYLYICTQRVESIFSILDVYLLNIYIMIKTISFKLIVVIGLLFTAVPSEENPNTLTLTSGIPTNGFIQFAKDDHVYISEYET</sequence>
<keyword evidence="1" id="KW-1133">Transmembrane helix</keyword>
<name>A0A2S6IRN2_9FLAO</name>
<evidence type="ECO:0000256" key="1">
    <source>
        <dbReference type="SAM" id="Phobius"/>
    </source>
</evidence>
<keyword evidence="1" id="KW-0812">Transmembrane</keyword>
<dbReference type="AlphaFoldDB" id="A0A2S6IRN2"/>
<comment type="caution">
    <text evidence="2">The sequence shown here is derived from an EMBL/GenBank/DDBJ whole genome shotgun (WGS) entry which is preliminary data.</text>
</comment>
<organism evidence="2 3">
    <name type="scientific">Nonlabens xylanidelens</name>
    <dbReference type="NCBI Taxonomy" id="191564"/>
    <lineage>
        <taxon>Bacteria</taxon>
        <taxon>Pseudomonadati</taxon>
        <taxon>Bacteroidota</taxon>
        <taxon>Flavobacteriia</taxon>
        <taxon>Flavobacteriales</taxon>
        <taxon>Flavobacteriaceae</taxon>
        <taxon>Nonlabens</taxon>
    </lineage>
</organism>
<dbReference type="RefSeq" id="WP_146105220.1">
    <property type="nucleotide sequence ID" value="NZ_MQVW01000027.1"/>
</dbReference>
<accession>A0A2S6IRN2</accession>
<keyword evidence="3" id="KW-1185">Reference proteome</keyword>